<dbReference type="AlphaFoldDB" id="A0A1I4SWR7"/>
<keyword evidence="2" id="KW-1185">Reference proteome</keyword>
<name>A0A1I4SWR7_9BACT</name>
<dbReference type="RefSeq" id="WP_093394224.1">
    <property type="nucleotide sequence ID" value="NZ_FOUU01000002.1"/>
</dbReference>
<dbReference type="EMBL" id="FOUU01000002">
    <property type="protein sequence ID" value="SFM68906.1"/>
    <property type="molecule type" value="Genomic_DNA"/>
</dbReference>
<dbReference type="SUPFAM" id="SSF52402">
    <property type="entry name" value="Adenine nucleotide alpha hydrolases-like"/>
    <property type="match status" value="1"/>
</dbReference>
<accession>A0A1I4SWR7</accession>
<sequence length="297" mass="34386">MRILFVADQHEYSLYALDELTHVAENTFSDVTMLGILPRQLIPKRGCKGGLFDLGFEHPLIDALERYRQRFMEHWKPEECPYRDNDFRYEWFCVEEGHYEQIKVCRGRLKDLRVKIRFGQPVAEVLSAVDEEGVSLVVLGCTYGPECLWQDDPAFPRKLVNTLPCSVLLVKEKEPINEIHACLDESTITQESLELVNQMAVIHNAKLNIIALTKGGGVKRDVYAWFDEIYGYYRNRGLDVSSSFTEIDDFEKFITERVQNGLLALWMGKKSLLDRLFQRDSIEHFIGTSRTSVLVLR</sequence>
<organism evidence="1 2">
    <name type="scientific">Thermodesulforhabdus norvegica</name>
    <dbReference type="NCBI Taxonomy" id="39841"/>
    <lineage>
        <taxon>Bacteria</taxon>
        <taxon>Pseudomonadati</taxon>
        <taxon>Thermodesulfobacteriota</taxon>
        <taxon>Syntrophobacteria</taxon>
        <taxon>Syntrophobacterales</taxon>
        <taxon>Thermodesulforhabdaceae</taxon>
        <taxon>Thermodesulforhabdus</taxon>
    </lineage>
</organism>
<dbReference type="Gene3D" id="3.40.50.12370">
    <property type="match status" value="1"/>
</dbReference>
<evidence type="ECO:0000313" key="1">
    <source>
        <dbReference type="EMBL" id="SFM68906.1"/>
    </source>
</evidence>
<dbReference type="CDD" id="cd00293">
    <property type="entry name" value="USP-like"/>
    <property type="match status" value="1"/>
</dbReference>
<reference evidence="1 2" key="1">
    <citation type="submission" date="2016-10" db="EMBL/GenBank/DDBJ databases">
        <authorList>
            <person name="de Groot N.N."/>
        </authorList>
    </citation>
    <scope>NUCLEOTIDE SEQUENCE [LARGE SCALE GENOMIC DNA]</scope>
    <source>
        <strain evidence="1 2">DSM 9990</strain>
    </source>
</reference>
<dbReference type="Proteomes" id="UP000199611">
    <property type="component" value="Unassembled WGS sequence"/>
</dbReference>
<dbReference type="STRING" id="39841.SAMN05660836_01208"/>
<evidence type="ECO:0000313" key="2">
    <source>
        <dbReference type="Proteomes" id="UP000199611"/>
    </source>
</evidence>
<proteinExistence type="predicted"/>
<dbReference type="OrthoDB" id="5448221at2"/>
<evidence type="ECO:0008006" key="3">
    <source>
        <dbReference type="Google" id="ProtNLM"/>
    </source>
</evidence>
<protein>
    <recommendedName>
        <fullName evidence="3">Universal stress protein family protein</fullName>
    </recommendedName>
</protein>
<gene>
    <name evidence="1" type="ORF">SAMN05660836_01208</name>
</gene>